<keyword evidence="3" id="KW-1185">Reference proteome</keyword>
<feature type="compositionally biased region" description="Low complexity" evidence="1">
    <location>
        <begin position="923"/>
        <end position="938"/>
    </location>
</feature>
<protein>
    <submittedName>
        <fullName evidence="2">Uncharacterized protein</fullName>
    </submittedName>
</protein>
<dbReference type="EMBL" id="VFQX01000043">
    <property type="protein sequence ID" value="KAF0975826.1"/>
    <property type="molecule type" value="Genomic_DNA"/>
</dbReference>
<dbReference type="Proteomes" id="UP000444721">
    <property type="component" value="Unassembled WGS sequence"/>
</dbReference>
<feature type="compositionally biased region" description="Low complexity" evidence="1">
    <location>
        <begin position="502"/>
        <end position="533"/>
    </location>
</feature>
<dbReference type="OMA" id="PMENARN"/>
<feature type="region of interest" description="Disordered" evidence="1">
    <location>
        <begin position="699"/>
        <end position="721"/>
    </location>
</feature>
<feature type="region of interest" description="Disordered" evidence="1">
    <location>
        <begin position="882"/>
        <end position="909"/>
    </location>
</feature>
<proteinExistence type="predicted"/>
<feature type="compositionally biased region" description="Low complexity" evidence="1">
    <location>
        <begin position="28"/>
        <end position="73"/>
    </location>
</feature>
<gene>
    <name evidence="2" type="ORF">FDP41_005153</name>
</gene>
<name>A0A6A5BLR3_NAEFO</name>
<evidence type="ECO:0000256" key="1">
    <source>
        <dbReference type="SAM" id="MobiDB-lite"/>
    </source>
</evidence>
<feature type="compositionally biased region" description="Gly residues" evidence="1">
    <location>
        <begin position="488"/>
        <end position="499"/>
    </location>
</feature>
<feature type="region of interest" description="Disordered" evidence="1">
    <location>
        <begin position="472"/>
        <end position="542"/>
    </location>
</feature>
<dbReference type="VEuPathDB" id="AmoebaDB:FDP41_005153"/>
<feature type="compositionally biased region" description="Polar residues" evidence="1">
    <location>
        <begin position="882"/>
        <end position="891"/>
    </location>
</feature>
<dbReference type="RefSeq" id="XP_044560539.1">
    <property type="nucleotide sequence ID" value="XM_044708647.1"/>
</dbReference>
<accession>A0A6A5BLR3</accession>
<dbReference type="OrthoDB" id="10258668at2759"/>
<evidence type="ECO:0000313" key="3">
    <source>
        <dbReference type="Proteomes" id="UP000444721"/>
    </source>
</evidence>
<feature type="region of interest" description="Disordered" evidence="1">
    <location>
        <begin position="28"/>
        <end position="89"/>
    </location>
</feature>
<feature type="compositionally biased region" description="Polar residues" evidence="1">
    <location>
        <begin position="477"/>
        <end position="486"/>
    </location>
</feature>
<sequence length="1299" mass="144516">MPSSGSSTNSSSSYHQHQQVHFGSGMMMMGHQQQPNHHQQQHPSPQHSVSSNSSSTTSSSGSSSSSSMSSSHTSVHHNHHHNNNINNINPASSSSFLQFVKNLPANSHYALGSEKNKPTYPALPDFQIRIVNCDLLMYKCRSEGANCFLSCHVAATRHQQHVATNNTSSSPTMEDIFTFSEYPLNSNMNLSDLLSGNYSNELGGSTIVSFNPKGYLLNAPTDVYQYSKFTIKFQLILDTPATTIDQLGTNYTVPSETTTTTTQKILLDQVQANSFEPPLVALSLKEDFSEDCKYIIGSLAGRAENLIKDGSKKIARPVVITFSPALVDHYLSGGIVGGVNNNNISTSLTNSHRKDLFLHIYVRGEDGQDAQQDQFCLVKHDKIKLRPNIYSYTIDEQLGKLDKGDKKPQKNKFRLGIVLSTKLLVLNYKDFTKKMMKYRYPTKLKEHPSLLYWLETRQFQCAKREEICKAPTKRKQNAGSLLSDENSSGGGGGGGGSGGNHPLSLLAPGAGSSSSSSPGHLLSPTPSLPVSPHLGGGGNAPKAIATELKNMLSLRMLKIMHGTDLEKQKLLTEFEEKTRQLLDLYNMLQGADEYRVVSFKFTAIHPAEGREGTPVSVYSPTPLTEELKFTIQLGTQYLPYSGGITSRHTIGFNAPPKPMPELSEYVVTVHSKDAYVMVEPSEQVLVFKYLKDDQARSEQQVGSSLTSQQQQQEARMSGSYDSTSFRGLLGSSMSGEVMEDSFFTDPSFLDDNLACIFALGDFTKAKDYFQHHDLFDLLNVKDDIHHKLPLENAIHFKRNLFLYRIIPLLYSYWIDEVRDLNAQAKTLSDMYQNDSELCDALSQSMSALQIQDDAVNVDGDDKDEDQEPMENTLSHAAVLSQNDATSLSTSQQERHQQHSRVVTSGEDSPRVLVTLDQALDSTSASQPQQPQSHPQQPSKLTTGKISRKTSFKEMLTKIFTVDSGIAKSENASADLNDIIMEIATSASPSAKHVTTTAKFDPQPTPRILTPTEEPNFIKLEEVENLAPLKHKLERFENEFELKDIDKITQNLGTFPTLLNAYFEKEFNSSKITIQLVLCATSNSAKKLNVSSTTNNSNGNNNKNLKDKTALSNQANDFEEIFHNFDVSLQFNEDTNITWDTARGISKITSKPLLNRLYASIDIFSVEGKHRVQTFVKKVAMTIAYWNVTQPQDTHSAHQFVESILLETGYLASCRSLFEAFASVVDIKKSPLVSEKNIKRKLNIPKEIQKPFSKKKWSFTTLKDTYEFNDLLNMAMNSESNETLITDLTRIVHGFERALK</sequence>
<dbReference type="VEuPathDB" id="AmoebaDB:NfTy_052020"/>
<organism evidence="2 3">
    <name type="scientific">Naegleria fowleri</name>
    <name type="common">Brain eating amoeba</name>
    <dbReference type="NCBI Taxonomy" id="5763"/>
    <lineage>
        <taxon>Eukaryota</taxon>
        <taxon>Discoba</taxon>
        <taxon>Heterolobosea</taxon>
        <taxon>Tetramitia</taxon>
        <taxon>Eutetramitia</taxon>
        <taxon>Vahlkampfiidae</taxon>
        <taxon>Naegleria</taxon>
    </lineage>
</organism>
<evidence type="ECO:0000313" key="2">
    <source>
        <dbReference type="EMBL" id="KAF0975826.1"/>
    </source>
</evidence>
<dbReference type="VEuPathDB" id="AmoebaDB:NF0059450"/>
<reference evidence="2 3" key="1">
    <citation type="journal article" date="2019" name="Sci. Rep.">
        <title>Nanopore sequencing improves the draft genome of the human pathogenic amoeba Naegleria fowleri.</title>
        <authorList>
            <person name="Liechti N."/>
            <person name="Schurch N."/>
            <person name="Bruggmann R."/>
            <person name="Wittwer M."/>
        </authorList>
    </citation>
    <scope>NUCLEOTIDE SEQUENCE [LARGE SCALE GENOMIC DNA]</scope>
    <source>
        <strain evidence="2 3">ATCC 30894</strain>
    </source>
</reference>
<comment type="caution">
    <text evidence="2">The sequence shown here is derived from an EMBL/GenBank/DDBJ whole genome shotgun (WGS) entry which is preliminary data.</text>
</comment>
<feature type="region of interest" description="Disordered" evidence="1">
    <location>
        <begin position="921"/>
        <end position="946"/>
    </location>
</feature>
<dbReference type="GeneID" id="68112371"/>